<evidence type="ECO:0000256" key="8">
    <source>
        <dbReference type="ARBA" id="ARBA00023235"/>
    </source>
</evidence>
<sequence>MTILVTGGAGYIGSHTVLQLIEGGFDVVVLDNLRNSYRESLHRVEYLVSKKIPFIEADINDKKKLKELFHNYYINAVIHFAGLKSVGESVNKTLEYYINNVSGTLTLLDAMKQADIHKFIFSSSATVYGNHSPVPNREEYPIGNTSSPYGTTKVMLEQILSDYTKSDDKLKIIALRYFNPTGAHPSGLIGESPKGTPNNLVPYISQVAIGKLEKLSVYGGDYETIDGTGVRDFIHVIDLAAGHVSALRHIDKLQGYEVFNLGTGNGVSVLQVINAFEKASKQKVNYEIVARREGDIGSSWADVSKAEKILGWKAKFNIEDMMVHAWNWQKQNPNGYGN</sequence>
<dbReference type="Proteomes" id="UP000885348">
    <property type="component" value="Unassembled WGS sequence"/>
</dbReference>
<dbReference type="GO" id="GO:0003978">
    <property type="term" value="F:UDP-glucose 4-epimerase activity"/>
    <property type="evidence" value="ECO:0007669"/>
    <property type="project" value="UniProtKB-UniRule"/>
</dbReference>
<evidence type="ECO:0000313" key="11">
    <source>
        <dbReference type="EMBL" id="MML52942.1"/>
    </source>
</evidence>
<comment type="subunit">
    <text evidence="9">Homodimer.</text>
</comment>
<organism evidence="11">
    <name type="scientific">Salmonella enterica I</name>
    <dbReference type="NCBI Taxonomy" id="59201"/>
    <lineage>
        <taxon>Bacteria</taxon>
        <taxon>Pseudomonadati</taxon>
        <taxon>Pseudomonadota</taxon>
        <taxon>Gammaproteobacteria</taxon>
        <taxon>Enterobacterales</taxon>
        <taxon>Enterobacteriaceae</taxon>
        <taxon>Salmonella</taxon>
    </lineage>
</organism>
<name>A0A3R1AD14_SALET</name>
<comment type="similarity">
    <text evidence="4 9">Belongs to the NAD(P)-dependent epimerase/dehydratase family.</text>
</comment>
<keyword evidence="8 9" id="KW-0413">Isomerase</keyword>
<gene>
    <name evidence="11" type="primary">galE</name>
    <name evidence="11" type="ORF">D7N80_06430</name>
</gene>
<keyword evidence="7 9" id="KW-0520">NAD</keyword>
<dbReference type="GO" id="GO:0005829">
    <property type="term" value="C:cytosol"/>
    <property type="evidence" value="ECO:0007669"/>
    <property type="project" value="TreeGrafter"/>
</dbReference>
<dbReference type="InterPro" id="IPR005886">
    <property type="entry name" value="UDP_G4E"/>
</dbReference>
<evidence type="ECO:0000256" key="3">
    <source>
        <dbReference type="ARBA" id="ARBA00004947"/>
    </source>
</evidence>
<evidence type="ECO:0000256" key="7">
    <source>
        <dbReference type="ARBA" id="ARBA00023027"/>
    </source>
</evidence>
<evidence type="ECO:0000256" key="2">
    <source>
        <dbReference type="ARBA" id="ARBA00001911"/>
    </source>
</evidence>
<dbReference type="PANTHER" id="PTHR43725">
    <property type="entry name" value="UDP-GLUCOSE 4-EPIMERASE"/>
    <property type="match status" value="1"/>
</dbReference>
<evidence type="ECO:0000256" key="4">
    <source>
        <dbReference type="ARBA" id="ARBA00007637"/>
    </source>
</evidence>
<evidence type="ECO:0000259" key="10">
    <source>
        <dbReference type="Pfam" id="PF16363"/>
    </source>
</evidence>
<keyword evidence="9" id="KW-0119">Carbohydrate metabolism</keyword>
<proteinExistence type="inferred from homology"/>
<dbReference type="GO" id="GO:0006012">
    <property type="term" value="P:galactose metabolic process"/>
    <property type="evidence" value="ECO:0007669"/>
    <property type="project" value="UniProtKB-UniPathway"/>
</dbReference>
<dbReference type="EMBL" id="RVVJ01000006">
    <property type="protein sequence ID" value="MML52942.1"/>
    <property type="molecule type" value="Genomic_DNA"/>
</dbReference>
<evidence type="ECO:0000256" key="9">
    <source>
        <dbReference type="RuleBase" id="RU366046"/>
    </source>
</evidence>
<feature type="domain" description="NAD(P)-binding" evidence="10">
    <location>
        <begin position="4"/>
        <end position="322"/>
    </location>
</feature>
<dbReference type="NCBIfam" id="NF007956">
    <property type="entry name" value="PRK10675.1"/>
    <property type="match status" value="1"/>
</dbReference>
<dbReference type="PANTHER" id="PTHR43725:SF47">
    <property type="entry name" value="UDP-GLUCOSE 4-EPIMERASE"/>
    <property type="match status" value="1"/>
</dbReference>
<dbReference type="PRINTS" id="PR01713">
    <property type="entry name" value="NUCEPIMERASE"/>
</dbReference>
<comment type="catalytic activity">
    <reaction evidence="1 9">
        <text>UDP-alpha-D-glucose = UDP-alpha-D-galactose</text>
        <dbReference type="Rhea" id="RHEA:22168"/>
        <dbReference type="ChEBI" id="CHEBI:58885"/>
        <dbReference type="ChEBI" id="CHEBI:66914"/>
        <dbReference type="EC" id="5.1.3.2"/>
    </reaction>
</comment>
<dbReference type="InterPro" id="IPR016040">
    <property type="entry name" value="NAD(P)-bd_dom"/>
</dbReference>
<evidence type="ECO:0000256" key="5">
    <source>
        <dbReference type="ARBA" id="ARBA00013189"/>
    </source>
</evidence>
<dbReference type="InterPro" id="IPR036291">
    <property type="entry name" value="NAD(P)-bd_dom_sf"/>
</dbReference>
<dbReference type="SUPFAM" id="SSF51735">
    <property type="entry name" value="NAD(P)-binding Rossmann-fold domains"/>
    <property type="match status" value="1"/>
</dbReference>
<dbReference type="CDD" id="cd05247">
    <property type="entry name" value="UDP_G4E_1_SDR_e"/>
    <property type="match status" value="1"/>
</dbReference>
<dbReference type="Gene3D" id="3.90.25.10">
    <property type="entry name" value="UDP-galactose 4-epimerase, domain 1"/>
    <property type="match status" value="1"/>
</dbReference>
<reference evidence="11" key="1">
    <citation type="submission" date="2018-09" db="EMBL/GenBank/DDBJ databases">
        <authorList>
            <person name="Ashton P.M."/>
            <person name="Dallman T."/>
            <person name="Nair S."/>
            <person name="De Pinna E."/>
            <person name="Peters T."/>
            <person name="Grant K."/>
        </authorList>
    </citation>
    <scope>NUCLEOTIDE SEQUENCE [LARGE SCALE GENOMIC DNA]</scope>
    <source>
        <strain evidence="11">598938</strain>
    </source>
</reference>
<accession>A0A3R1AD14</accession>
<dbReference type="UniPathway" id="UPA00214"/>
<dbReference type="AlphaFoldDB" id="A0A3R1AD14"/>
<comment type="cofactor">
    <cofactor evidence="2 9">
        <name>NAD(+)</name>
        <dbReference type="ChEBI" id="CHEBI:57540"/>
    </cofactor>
</comment>
<comment type="pathway">
    <text evidence="3 9">Carbohydrate metabolism; galactose metabolism.</text>
</comment>
<dbReference type="Gene3D" id="3.40.50.720">
    <property type="entry name" value="NAD(P)-binding Rossmann-like Domain"/>
    <property type="match status" value="1"/>
</dbReference>
<evidence type="ECO:0000256" key="6">
    <source>
        <dbReference type="ARBA" id="ARBA00018569"/>
    </source>
</evidence>
<dbReference type="NCBIfam" id="TIGR01179">
    <property type="entry name" value="galE"/>
    <property type="match status" value="1"/>
</dbReference>
<evidence type="ECO:0000256" key="1">
    <source>
        <dbReference type="ARBA" id="ARBA00000083"/>
    </source>
</evidence>
<protein>
    <recommendedName>
        <fullName evidence="6 9">UDP-glucose 4-epimerase</fullName>
        <ecNumber evidence="5 9">5.1.3.2</ecNumber>
    </recommendedName>
</protein>
<dbReference type="EC" id="5.1.3.2" evidence="5 9"/>
<dbReference type="Pfam" id="PF16363">
    <property type="entry name" value="GDP_Man_Dehyd"/>
    <property type="match status" value="1"/>
</dbReference>
<comment type="caution">
    <text evidence="11">The sequence shown here is derived from an EMBL/GenBank/DDBJ whole genome shotgun (WGS) entry which is preliminary data.</text>
</comment>